<reference evidence="1 2" key="1">
    <citation type="journal article" date="2016" name="Mol. Biol. Evol.">
        <title>Comparative Genomics of Early-Diverging Mushroom-Forming Fungi Provides Insights into the Origins of Lignocellulose Decay Capabilities.</title>
        <authorList>
            <person name="Nagy L.G."/>
            <person name="Riley R."/>
            <person name="Tritt A."/>
            <person name="Adam C."/>
            <person name="Daum C."/>
            <person name="Floudas D."/>
            <person name="Sun H."/>
            <person name="Yadav J.S."/>
            <person name="Pangilinan J."/>
            <person name="Larsson K.H."/>
            <person name="Matsuura K."/>
            <person name="Barry K."/>
            <person name="Labutti K."/>
            <person name="Kuo R."/>
            <person name="Ohm R.A."/>
            <person name="Bhattacharya S.S."/>
            <person name="Shirouzu T."/>
            <person name="Yoshinaga Y."/>
            <person name="Martin F.M."/>
            <person name="Grigoriev I.V."/>
            <person name="Hibbett D.S."/>
        </authorList>
    </citation>
    <scope>NUCLEOTIDE SEQUENCE [LARGE SCALE GENOMIC DNA]</scope>
    <source>
        <strain evidence="1 2">HHB9708</strain>
    </source>
</reference>
<evidence type="ECO:0000313" key="1">
    <source>
        <dbReference type="EMBL" id="KZS92247.1"/>
    </source>
</evidence>
<dbReference type="AlphaFoldDB" id="A0A164TC75"/>
<dbReference type="EMBL" id="KV419411">
    <property type="protein sequence ID" value="KZS92247.1"/>
    <property type="molecule type" value="Genomic_DNA"/>
</dbReference>
<name>A0A164TC75_9AGAM</name>
<gene>
    <name evidence="1" type="ORF">SISNIDRAFT_486779</name>
</gene>
<protein>
    <submittedName>
        <fullName evidence="1">Uncharacterized protein</fullName>
    </submittedName>
</protein>
<organism evidence="1 2">
    <name type="scientific">Sistotremastrum niveocremeum HHB9708</name>
    <dbReference type="NCBI Taxonomy" id="1314777"/>
    <lineage>
        <taxon>Eukaryota</taxon>
        <taxon>Fungi</taxon>
        <taxon>Dikarya</taxon>
        <taxon>Basidiomycota</taxon>
        <taxon>Agaricomycotina</taxon>
        <taxon>Agaricomycetes</taxon>
        <taxon>Sistotremastrales</taxon>
        <taxon>Sistotremastraceae</taxon>
        <taxon>Sertulicium</taxon>
        <taxon>Sertulicium niveocremeum</taxon>
    </lineage>
</organism>
<sequence>MPSLRHSRPQAIEALYRTIVRHPLDRSLALMHHVRSEERVLDFTLEEIDYVLARIRRNLSRLTRQNPVPPVHQPAQNVNQRWISDITLLSHRHHLSLSYGLDEFSGRILWHDVHVNWDYDTPARSMLEYIAGMGMAPLEYHCTSDPSLAINALAFHSVQQHFPADVRPLAQFHWIPPFHNPRHENTHSHLRHALLEPIREDLDTTPIIQLHPAFESLPDDLNAHDGSRYGDVLLGYLSAHAQAQVSARVREWNCQLPPASALPFPVAPPTVIFDQPHRFGIMNGGPPRTLPQSQPRLFANINRHSSPLVFPTLPRSPIPKITHRPRAFRASMNMSTPRLTLPDTHFTQNVATTPRLPLIHVQEILQANYGIAVSIADLARLVTYAIRVQLQPNPRLQAPRTPPLYLPRYEISMVNDLWWMDQNDKYASFPFRNRTPLQRLEHTAYLLLLTRIQHVARLSRTMQAEQLLPLLESS</sequence>
<proteinExistence type="predicted"/>
<dbReference type="Proteomes" id="UP000076722">
    <property type="component" value="Unassembled WGS sequence"/>
</dbReference>
<evidence type="ECO:0000313" key="2">
    <source>
        <dbReference type="Proteomes" id="UP000076722"/>
    </source>
</evidence>
<accession>A0A164TC75</accession>
<keyword evidence="2" id="KW-1185">Reference proteome</keyword>